<name>A0ABT6Y8G7_9BACT</name>
<dbReference type="RefSeq" id="WP_166549083.1">
    <property type="nucleotide sequence ID" value="NZ_JASHIF010000009.1"/>
</dbReference>
<proteinExistence type="predicted"/>
<accession>A0ABT6Y8G7</accession>
<evidence type="ECO:0008006" key="3">
    <source>
        <dbReference type="Google" id="ProtNLM"/>
    </source>
</evidence>
<comment type="caution">
    <text evidence="1">The sequence shown here is derived from an EMBL/GenBank/DDBJ whole genome shotgun (WGS) entry which is preliminary data.</text>
</comment>
<organism evidence="1 2">
    <name type="scientific">Flectobacillus roseus</name>
    <dbReference type="NCBI Taxonomy" id="502259"/>
    <lineage>
        <taxon>Bacteria</taxon>
        <taxon>Pseudomonadati</taxon>
        <taxon>Bacteroidota</taxon>
        <taxon>Cytophagia</taxon>
        <taxon>Cytophagales</taxon>
        <taxon>Flectobacillaceae</taxon>
        <taxon>Flectobacillus</taxon>
    </lineage>
</organism>
<reference evidence="1 2" key="1">
    <citation type="submission" date="2023-05" db="EMBL/GenBank/DDBJ databases">
        <title>Novel species of genus Flectobacillus isolated from stream in China.</title>
        <authorList>
            <person name="Lu H."/>
        </authorList>
    </citation>
    <scope>NUCLEOTIDE SEQUENCE [LARGE SCALE GENOMIC DNA]</scope>
    <source>
        <strain evidence="1 2">KCTC 42575</strain>
    </source>
</reference>
<evidence type="ECO:0000313" key="2">
    <source>
        <dbReference type="Proteomes" id="UP001236507"/>
    </source>
</evidence>
<evidence type="ECO:0000313" key="1">
    <source>
        <dbReference type="EMBL" id="MDI9859850.1"/>
    </source>
</evidence>
<protein>
    <recommendedName>
        <fullName evidence="3">MarR family transcriptional regulator</fullName>
    </recommendedName>
</protein>
<dbReference type="EMBL" id="JASHIF010000009">
    <property type="protein sequence ID" value="MDI9859850.1"/>
    <property type="molecule type" value="Genomic_DNA"/>
</dbReference>
<dbReference type="Proteomes" id="UP001236507">
    <property type="component" value="Unassembled WGS sequence"/>
</dbReference>
<gene>
    <name evidence="1" type="ORF">QM524_11575</name>
</gene>
<sequence length="64" mass="7680">MTQDERKKLREHYNLLPNIEDDMADVLMENFEEIEEVSQKKVQKVLAELWERGYQLCPILANDE</sequence>
<keyword evidence="2" id="KW-1185">Reference proteome</keyword>